<dbReference type="InterPro" id="IPR017896">
    <property type="entry name" value="4Fe4S_Fe-S-bd"/>
</dbReference>
<dbReference type="PROSITE" id="PS51318">
    <property type="entry name" value="TAT"/>
    <property type="match status" value="1"/>
</dbReference>
<dbReference type="SUPFAM" id="SSF54862">
    <property type="entry name" value="4Fe-4S ferredoxins"/>
    <property type="match status" value="1"/>
</dbReference>
<dbReference type="Pfam" id="PF13247">
    <property type="entry name" value="Fer4_11"/>
    <property type="match status" value="2"/>
</dbReference>
<dbReference type="InterPro" id="IPR017900">
    <property type="entry name" value="4Fe4S_Fe_S_CS"/>
</dbReference>
<dbReference type="PANTHER" id="PTHR43177:SF3">
    <property type="entry name" value="PROTEIN NRFC HOMOLOG"/>
    <property type="match status" value="1"/>
</dbReference>
<keyword evidence="1" id="KW-0004">4Fe-4S</keyword>
<dbReference type="InterPro" id="IPR050954">
    <property type="entry name" value="ET_IronSulfur_Cluster-Binding"/>
</dbReference>
<keyword evidence="7" id="KW-1185">Reference proteome</keyword>
<keyword evidence="4" id="KW-0411">Iron-sulfur</keyword>
<feature type="domain" description="4Fe-4S ferredoxin-type" evidence="5">
    <location>
        <begin position="139"/>
        <end position="168"/>
    </location>
</feature>
<accession>A0ABS5SA03</accession>
<proteinExistence type="predicted"/>
<organism evidence="6 7">
    <name type="scientific">Geomobilimonas luticola</name>
    <dbReference type="NCBI Taxonomy" id="1114878"/>
    <lineage>
        <taxon>Bacteria</taxon>
        <taxon>Pseudomonadati</taxon>
        <taxon>Thermodesulfobacteriota</taxon>
        <taxon>Desulfuromonadia</taxon>
        <taxon>Geobacterales</taxon>
        <taxon>Geobacteraceae</taxon>
        <taxon>Geomobilimonas</taxon>
    </lineage>
</organism>
<comment type="caution">
    <text evidence="6">The sequence shown here is derived from an EMBL/GenBank/DDBJ whole genome shotgun (WGS) entry which is preliminary data.</text>
</comment>
<keyword evidence="3" id="KW-0408">Iron</keyword>
<dbReference type="PANTHER" id="PTHR43177">
    <property type="entry name" value="PROTEIN NRFC"/>
    <property type="match status" value="1"/>
</dbReference>
<protein>
    <submittedName>
        <fullName evidence="6">4Fe-4S dicluster domain-containing protein</fullName>
    </submittedName>
</protein>
<dbReference type="PROSITE" id="PS00198">
    <property type="entry name" value="4FE4S_FER_1"/>
    <property type="match status" value="1"/>
</dbReference>
<name>A0ABS5SA03_9BACT</name>
<dbReference type="CDD" id="cd10551">
    <property type="entry name" value="PsrB"/>
    <property type="match status" value="1"/>
</dbReference>
<dbReference type="Proteomes" id="UP000756860">
    <property type="component" value="Unassembled WGS sequence"/>
</dbReference>
<evidence type="ECO:0000313" key="7">
    <source>
        <dbReference type="Proteomes" id="UP000756860"/>
    </source>
</evidence>
<dbReference type="EMBL" id="JAHCVK010000001">
    <property type="protein sequence ID" value="MBT0651437.1"/>
    <property type="molecule type" value="Genomic_DNA"/>
</dbReference>
<dbReference type="InterPro" id="IPR006311">
    <property type="entry name" value="TAT_signal"/>
</dbReference>
<sequence>MKLTRKDFLRVLAGSAVAVGAGTLVHAVGSANDRESAEAKNGKKRWGMAIDLQKCREEKGCDLCSRACHRSHNVPRLPDPAHEVKWLWNEPNGKVFPFQQNDYTRHALGETVPVLCNHCTNPACVRVCPTQATWKRGDGVVMMDYHRCIGCRYCMAACPYGSRSFNYVDPRPHLGAPNPDFPPRTAGVVEKCNFCEERLADGKQPACVEACPRNAMVFGDLNDGNSPIRQLLSGRYAVQRQPELGCGPSIFYLV</sequence>
<evidence type="ECO:0000256" key="4">
    <source>
        <dbReference type="ARBA" id="ARBA00023014"/>
    </source>
</evidence>
<evidence type="ECO:0000256" key="3">
    <source>
        <dbReference type="ARBA" id="ARBA00023004"/>
    </source>
</evidence>
<dbReference type="RefSeq" id="WP_214173455.1">
    <property type="nucleotide sequence ID" value="NZ_JAHCVK010000001.1"/>
</dbReference>
<evidence type="ECO:0000259" key="5">
    <source>
        <dbReference type="PROSITE" id="PS51379"/>
    </source>
</evidence>
<dbReference type="PROSITE" id="PS51379">
    <property type="entry name" value="4FE4S_FER_2"/>
    <property type="match status" value="1"/>
</dbReference>
<dbReference type="NCBIfam" id="NF045797">
    <property type="entry name" value="DsrO"/>
    <property type="match status" value="1"/>
</dbReference>
<keyword evidence="2" id="KW-0479">Metal-binding</keyword>
<dbReference type="Gene3D" id="3.30.70.20">
    <property type="match status" value="2"/>
</dbReference>
<reference evidence="6 7" key="1">
    <citation type="submission" date="2021-05" db="EMBL/GenBank/DDBJ databases">
        <title>The draft genome of Geobacter luticola JCM 17780.</title>
        <authorList>
            <person name="Xu Z."/>
            <person name="Masuda Y."/>
            <person name="Itoh H."/>
            <person name="Senoo K."/>
        </authorList>
    </citation>
    <scope>NUCLEOTIDE SEQUENCE [LARGE SCALE GENOMIC DNA]</scope>
    <source>
        <strain evidence="6 7">JCM 17780</strain>
    </source>
</reference>
<gene>
    <name evidence="6" type="ORF">KI810_00075</name>
</gene>
<evidence type="ECO:0000256" key="1">
    <source>
        <dbReference type="ARBA" id="ARBA00022485"/>
    </source>
</evidence>
<evidence type="ECO:0000313" key="6">
    <source>
        <dbReference type="EMBL" id="MBT0651437.1"/>
    </source>
</evidence>
<dbReference type="InterPro" id="IPR054822">
    <property type="entry name" value="DsrO-like"/>
</dbReference>
<evidence type="ECO:0000256" key="2">
    <source>
        <dbReference type="ARBA" id="ARBA00022723"/>
    </source>
</evidence>